<comment type="caution">
    <text evidence="1">The sequence shown here is derived from an EMBL/GenBank/DDBJ whole genome shotgun (WGS) entry which is preliminary data.</text>
</comment>
<dbReference type="InterPro" id="IPR036397">
    <property type="entry name" value="RNaseH_sf"/>
</dbReference>
<keyword evidence="2" id="KW-1185">Reference proteome</keyword>
<name>A0A6G0VZ70_APHCR</name>
<dbReference type="InterPro" id="IPR012337">
    <property type="entry name" value="RNaseH-like_sf"/>
</dbReference>
<sequence length="94" mass="10933">MIPYSEKNKGYKYILCVIDCFTKFANALSKLLLNRTSKMLQIDNGKEFYNSTFDELMKKYGIHKYSTFSTVKACIINCMLCYGYGLRDIKVKIV</sequence>
<dbReference type="Proteomes" id="UP000478052">
    <property type="component" value="Unassembled WGS sequence"/>
</dbReference>
<evidence type="ECO:0000313" key="1">
    <source>
        <dbReference type="EMBL" id="KAF0715030.1"/>
    </source>
</evidence>
<accession>A0A6G0VZ70</accession>
<dbReference type="PANTHER" id="PTHR46585:SF1">
    <property type="entry name" value="CHROMO DOMAIN-CONTAINING PROTEIN"/>
    <property type="match status" value="1"/>
</dbReference>
<protein>
    <submittedName>
        <fullName evidence="1">Putative transposon-derived protein F54H12.3</fullName>
    </submittedName>
</protein>
<gene>
    <name evidence="1" type="ORF">FWK35_00023197</name>
</gene>
<reference evidence="1 2" key="1">
    <citation type="submission" date="2019-08" db="EMBL/GenBank/DDBJ databases">
        <title>Whole genome of Aphis craccivora.</title>
        <authorList>
            <person name="Voronova N.V."/>
            <person name="Shulinski R.S."/>
            <person name="Bandarenka Y.V."/>
            <person name="Zhorov D.G."/>
            <person name="Warner D."/>
        </authorList>
    </citation>
    <scope>NUCLEOTIDE SEQUENCE [LARGE SCALE GENOMIC DNA]</scope>
    <source>
        <strain evidence="1">180601</strain>
        <tissue evidence="1">Whole Body</tissue>
    </source>
</reference>
<proteinExistence type="predicted"/>
<dbReference type="SUPFAM" id="SSF53098">
    <property type="entry name" value="Ribonuclease H-like"/>
    <property type="match status" value="1"/>
</dbReference>
<dbReference type="Gene3D" id="3.30.420.10">
    <property type="entry name" value="Ribonuclease H-like superfamily/Ribonuclease H"/>
    <property type="match status" value="1"/>
</dbReference>
<dbReference type="AlphaFoldDB" id="A0A6G0VZ70"/>
<dbReference type="OrthoDB" id="6621683at2759"/>
<dbReference type="PANTHER" id="PTHR46585">
    <property type="entry name" value="INTEGRASE CORE DOMAIN CONTAINING PROTEIN"/>
    <property type="match status" value="1"/>
</dbReference>
<organism evidence="1 2">
    <name type="scientific">Aphis craccivora</name>
    <name type="common">Cowpea aphid</name>
    <dbReference type="NCBI Taxonomy" id="307492"/>
    <lineage>
        <taxon>Eukaryota</taxon>
        <taxon>Metazoa</taxon>
        <taxon>Ecdysozoa</taxon>
        <taxon>Arthropoda</taxon>
        <taxon>Hexapoda</taxon>
        <taxon>Insecta</taxon>
        <taxon>Pterygota</taxon>
        <taxon>Neoptera</taxon>
        <taxon>Paraneoptera</taxon>
        <taxon>Hemiptera</taxon>
        <taxon>Sternorrhyncha</taxon>
        <taxon>Aphidomorpha</taxon>
        <taxon>Aphidoidea</taxon>
        <taxon>Aphididae</taxon>
        <taxon>Aphidini</taxon>
        <taxon>Aphis</taxon>
        <taxon>Aphis</taxon>
    </lineage>
</organism>
<dbReference type="EMBL" id="VUJU01010258">
    <property type="protein sequence ID" value="KAF0715030.1"/>
    <property type="molecule type" value="Genomic_DNA"/>
</dbReference>
<evidence type="ECO:0000313" key="2">
    <source>
        <dbReference type="Proteomes" id="UP000478052"/>
    </source>
</evidence>
<dbReference type="GO" id="GO:0003676">
    <property type="term" value="F:nucleic acid binding"/>
    <property type="evidence" value="ECO:0007669"/>
    <property type="project" value="InterPro"/>
</dbReference>